<dbReference type="InterPro" id="IPR001173">
    <property type="entry name" value="Glyco_trans_2-like"/>
</dbReference>
<protein>
    <submittedName>
        <fullName evidence="3">Glycosyltransferase</fullName>
    </submittedName>
</protein>
<evidence type="ECO:0000313" key="3">
    <source>
        <dbReference type="EMBL" id="OEJ13208.1"/>
    </source>
</evidence>
<accession>A0A1E5NAL0</accession>
<evidence type="ECO:0000256" key="1">
    <source>
        <dbReference type="SAM" id="Phobius"/>
    </source>
</evidence>
<dbReference type="AlphaFoldDB" id="A0A1E5NAL0"/>
<keyword evidence="1" id="KW-1133">Transmembrane helix</keyword>
<dbReference type="Gene3D" id="3.90.550.10">
    <property type="entry name" value="Spore Coat Polysaccharide Biosynthesis Protein SpsA, Chain A"/>
    <property type="match status" value="1"/>
</dbReference>
<evidence type="ECO:0000259" key="2">
    <source>
        <dbReference type="Pfam" id="PF00535"/>
    </source>
</evidence>
<name>A0A1E5NAL0_9SPIR</name>
<dbReference type="RefSeq" id="WP_069727577.1">
    <property type="nucleotide sequence ID" value="NZ_MDCO01000014.1"/>
</dbReference>
<feature type="domain" description="Glycosyltransferase 2-like" evidence="2">
    <location>
        <begin position="29"/>
        <end position="148"/>
    </location>
</feature>
<dbReference type="InterPro" id="IPR029044">
    <property type="entry name" value="Nucleotide-diphossugar_trans"/>
</dbReference>
<gene>
    <name evidence="3" type="ORF">BFL38_01155</name>
</gene>
<dbReference type="Proteomes" id="UP000095247">
    <property type="component" value="Unassembled WGS sequence"/>
</dbReference>
<feature type="transmembrane region" description="Helical" evidence="1">
    <location>
        <begin position="221"/>
        <end position="246"/>
    </location>
</feature>
<keyword evidence="3" id="KW-0808">Transferase</keyword>
<dbReference type="GO" id="GO:0016740">
    <property type="term" value="F:transferase activity"/>
    <property type="evidence" value="ECO:0007669"/>
    <property type="project" value="UniProtKB-KW"/>
</dbReference>
<dbReference type="Pfam" id="PF00535">
    <property type="entry name" value="Glycos_transf_2"/>
    <property type="match status" value="1"/>
</dbReference>
<keyword evidence="1" id="KW-0472">Membrane</keyword>
<proteinExistence type="predicted"/>
<keyword evidence="1" id="KW-0812">Transmembrane</keyword>
<feature type="transmembrane region" description="Helical" evidence="1">
    <location>
        <begin position="286"/>
        <end position="309"/>
    </location>
</feature>
<dbReference type="SUPFAM" id="SSF53448">
    <property type="entry name" value="Nucleotide-diphospho-sugar transferases"/>
    <property type="match status" value="1"/>
</dbReference>
<organism evidence="3 4">
    <name type="scientific">Brachyspira hampsonii</name>
    <dbReference type="NCBI Taxonomy" id="1287055"/>
    <lineage>
        <taxon>Bacteria</taxon>
        <taxon>Pseudomonadati</taxon>
        <taxon>Spirochaetota</taxon>
        <taxon>Spirochaetia</taxon>
        <taxon>Brachyspirales</taxon>
        <taxon>Brachyspiraceae</taxon>
        <taxon>Brachyspira</taxon>
    </lineage>
</organism>
<comment type="caution">
    <text evidence="3">The sequence shown here is derived from an EMBL/GenBank/DDBJ whole genome shotgun (WGS) entry which is preliminary data.</text>
</comment>
<feature type="transmembrane region" description="Helical" evidence="1">
    <location>
        <begin position="253"/>
        <end position="274"/>
    </location>
</feature>
<reference evidence="3 4" key="1">
    <citation type="submission" date="2016-08" db="EMBL/GenBank/DDBJ databases">
        <title>Characterization and recognition of Brachyspira hampsonii sp. nov., a novel intestinal spirochete that is pathogenic to pigs.</title>
        <authorList>
            <person name="Mirajkar N."/>
            <person name="La T."/>
            <person name="Phillips N."/>
            <person name="Hampson D."/>
            <person name="Gebhart C."/>
        </authorList>
    </citation>
    <scope>NUCLEOTIDE SEQUENCE [LARGE SCALE GENOMIC DNA]</scope>
    <source>
        <strain evidence="3 4">P280/1</strain>
    </source>
</reference>
<dbReference type="EMBL" id="MDCO01000014">
    <property type="protein sequence ID" value="OEJ13208.1"/>
    <property type="molecule type" value="Genomic_DNA"/>
</dbReference>
<evidence type="ECO:0000313" key="4">
    <source>
        <dbReference type="Proteomes" id="UP000095247"/>
    </source>
</evidence>
<sequence>MLKFTIIIPHRVGENIEKTLEGVYLSNYPKEYIEIFQAEGTHPTVQRNECIKQSSGDIVYFIDNDSIVSADNIKEASIIFESYENVAVVGGPAIHKVNSITEMYIDKCMKSYYAVGPIANRYKSNDGDMKEGTDRDVILCNLFVRRNVLFEAGLFNEKLYPNEENALIDKILSLGYKLIYNPKIIVERPPRANLKLYIKMLLNYGRGRFEQLFRDFNVKNLIFILPSLFAVYILLNPIVLGIYHFYKLDILKFYFLPLLVYIIMTFFAGVVYSLCDKGFISKILGIIIYPFMFFITHFFYGLGFFYGIIRIITKFKRVATFSIKKYKSFE</sequence>